<dbReference type="InterPro" id="IPR002429">
    <property type="entry name" value="CcO_II-like_C"/>
</dbReference>
<dbReference type="RefSeq" id="WP_094095785.1">
    <property type="nucleotide sequence ID" value="NZ_BMHF01000007.1"/>
</dbReference>
<dbReference type="Gene3D" id="2.60.40.420">
    <property type="entry name" value="Cupredoxins - blue copper proteins"/>
    <property type="match status" value="1"/>
</dbReference>
<evidence type="ECO:0000259" key="2">
    <source>
        <dbReference type="PROSITE" id="PS50857"/>
    </source>
</evidence>
<proteinExistence type="predicted"/>
<dbReference type="SUPFAM" id="SSF49503">
    <property type="entry name" value="Cupredoxins"/>
    <property type="match status" value="1"/>
</dbReference>
<keyword evidence="1" id="KW-0732">Signal</keyword>
<dbReference type="PROSITE" id="PS51257">
    <property type="entry name" value="PROKAR_LIPOPROTEIN"/>
    <property type="match status" value="1"/>
</dbReference>
<protein>
    <recommendedName>
        <fullName evidence="2">Cytochrome oxidase subunit II copper A binding domain-containing protein</fullName>
    </recommendedName>
</protein>
<sequence>MKKIMFSLLTGILLLLLAACTRESNQANNQTNSSSPEAETQLTVKAVNYEFDQQIYRLKVGVPVQVTLDNEEGNHGLRIPDLGVKLDQAHPSTVITPDKAGEYEMSCSIPCGPGHKTMKAQLIVE</sequence>
<keyword evidence="4" id="KW-1185">Reference proteome</keyword>
<evidence type="ECO:0000313" key="3">
    <source>
        <dbReference type="EMBL" id="GGA38189.1"/>
    </source>
</evidence>
<dbReference type="PROSITE" id="PS50857">
    <property type="entry name" value="COX2_CUA"/>
    <property type="match status" value="1"/>
</dbReference>
<comment type="caution">
    <text evidence="3">The sequence shown here is derived from an EMBL/GenBank/DDBJ whole genome shotgun (WGS) entry which is preliminary data.</text>
</comment>
<evidence type="ECO:0000256" key="1">
    <source>
        <dbReference type="SAM" id="SignalP"/>
    </source>
</evidence>
<dbReference type="Pfam" id="PF13473">
    <property type="entry name" value="Cupredoxin_1"/>
    <property type="match status" value="1"/>
</dbReference>
<feature type="signal peptide" evidence="1">
    <location>
        <begin position="1"/>
        <end position="27"/>
    </location>
</feature>
<reference evidence="4" key="1">
    <citation type="journal article" date="2019" name="Int. J. Syst. Evol. Microbiol.">
        <title>The Global Catalogue of Microorganisms (GCM) 10K type strain sequencing project: providing services to taxonomists for standard genome sequencing and annotation.</title>
        <authorList>
            <consortium name="The Broad Institute Genomics Platform"/>
            <consortium name="The Broad Institute Genome Sequencing Center for Infectious Disease"/>
            <person name="Wu L."/>
            <person name="Ma J."/>
        </authorList>
    </citation>
    <scope>NUCLEOTIDE SEQUENCE [LARGE SCALE GENOMIC DNA]</scope>
    <source>
        <strain evidence="4">CGMCC 1.15044</strain>
    </source>
</reference>
<accession>A0ABQ1G7D1</accession>
<dbReference type="EMBL" id="BMHF01000007">
    <property type="protein sequence ID" value="GGA38189.1"/>
    <property type="molecule type" value="Genomic_DNA"/>
</dbReference>
<feature type="chain" id="PRO_5046415664" description="Cytochrome oxidase subunit II copper A binding domain-containing protein" evidence="1">
    <location>
        <begin position="28"/>
        <end position="125"/>
    </location>
</feature>
<feature type="domain" description="Cytochrome oxidase subunit II copper A binding" evidence="2">
    <location>
        <begin position="39"/>
        <end position="125"/>
    </location>
</feature>
<dbReference type="Proteomes" id="UP000609323">
    <property type="component" value="Unassembled WGS sequence"/>
</dbReference>
<evidence type="ECO:0000313" key="4">
    <source>
        <dbReference type="Proteomes" id="UP000609323"/>
    </source>
</evidence>
<organism evidence="3 4">
    <name type="scientific">Paenibacillus physcomitrellae</name>
    <dbReference type="NCBI Taxonomy" id="1619311"/>
    <lineage>
        <taxon>Bacteria</taxon>
        <taxon>Bacillati</taxon>
        <taxon>Bacillota</taxon>
        <taxon>Bacilli</taxon>
        <taxon>Bacillales</taxon>
        <taxon>Paenibacillaceae</taxon>
        <taxon>Paenibacillus</taxon>
    </lineage>
</organism>
<name>A0ABQ1G7D1_9BACL</name>
<gene>
    <name evidence="3" type="ORF">GCM10010917_24320</name>
</gene>
<dbReference type="InterPro" id="IPR008972">
    <property type="entry name" value="Cupredoxin"/>
</dbReference>
<dbReference type="InterPro" id="IPR028096">
    <property type="entry name" value="EfeO_Cupredoxin"/>
</dbReference>